<evidence type="ECO:0000313" key="10">
    <source>
        <dbReference type="Proteomes" id="UP000197138"/>
    </source>
</evidence>
<comment type="similarity">
    <text evidence="2">Belongs to the plant rapid alkalinization factor (RALF) family.</text>
</comment>
<evidence type="ECO:0000313" key="11">
    <source>
        <dbReference type="Proteomes" id="UP000233551"/>
    </source>
</evidence>
<proteinExistence type="inferred from homology"/>
<evidence type="ECO:0000256" key="7">
    <source>
        <dbReference type="SAM" id="SignalP"/>
    </source>
</evidence>
<dbReference type="GO" id="GO:0005179">
    <property type="term" value="F:hormone activity"/>
    <property type="evidence" value="ECO:0007669"/>
    <property type="project" value="UniProtKB-KW"/>
</dbReference>
<evidence type="ECO:0000313" key="8">
    <source>
        <dbReference type="EMBL" id="OWM71245.1"/>
    </source>
</evidence>
<sequence length="127" mass="13592">MGTCSKRVILTFCALLAVHVAVAAAGLTAGQELAFYAAESGCKGTIGECLLAYSGGGWDEDGSEELGMESETARRMLAGVGRYISYGALRRNSVPCSRRGASYYNCRPGAHANPYRRGCSRITRCRR</sequence>
<evidence type="ECO:0000256" key="3">
    <source>
        <dbReference type="ARBA" id="ARBA00022525"/>
    </source>
</evidence>
<evidence type="ECO:0000256" key="5">
    <source>
        <dbReference type="ARBA" id="ARBA00022729"/>
    </source>
</evidence>
<evidence type="ECO:0000256" key="4">
    <source>
        <dbReference type="ARBA" id="ARBA00022702"/>
    </source>
</evidence>
<dbReference type="OrthoDB" id="1906275at2759"/>
<dbReference type="Proteomes" id="UP000197138">
    <property type="component" value="Unassembled WGS sequence"/>
</dbReference>
<dbReference type="PANTHER" id="PTHR33136:SF95">
    <property type="entry name" value="PROTEIN RALF-LIKE 33-RELATED"/>
    <property type="match status" value="1"/>
</dbReference>
<feature type="chain" id="PRO_5014071651" evidence="7">
    <location>
        <begin position="25"/>
        <end position="127"/>
    </location>
</feature>
<reference evidence="8" key="2">
    <citation type="submission" date="2017-06" db="EMBL/GenBank/DDBJ databases">
        <title>The pomegranate genome and the genomics of punicalagin biosynthesis.</title>
        <authorList>
            <person name="Xu C."/>
        </authorList>
    </citation>
    <scope>NUCLEOTIDE SEQUENCE [LARGE SCALE GENOMIC DNA]</scope>
    <source>
        <tissue evidence="8">Fresh leaf</tissue>
    </source>
</reference>
<reference evidence="9 11" key="3">
    <citation type="submission" date="2017-11" db="EMBL/GenBank/DDBJ databases">
        <title>De-novo sequencing of pomegranate (Punica granatum L.) genome.</title>
        <authorList>
            <person name="Akparov Z."/>
            <person name="Amiraslanov A."/>
            <person name="Hajiyeva S."/>
            <person name="Abbasov M."/>
            <person name="Kaur K."/>
            <person name="Hamwieh A."/>
            <person name="Solovyev V."/>
            <person name="Salamov A."/>
            <person name="Braich B."/>
            <person name="Kosarev P."/>
            <person name="Mahmoud A."/>
            <person name="Hajiyev E."/>
            <person name="Babayeva S."/>
            <person name="Izzatullayeva V."/>
            <person name="Mammadov A."/>
            <person name="Mammadov A."/>
            <person name="Sharifova S."/>
            <person name="Ojaghi J."/>
            <person name="Eynullazada K."/>
            <person name="Bayramov B."/>
            <person name="Abdulazimova A."/>
            <person name="Shahmuradov I."/>
        </authorList>
    </citation>
    <scope>NUCLEOTIDE SEQUENCE [LARGE SCALE GENOMIC DNA]</scope>
    <source>
        <strain evidence="9">AG2017</strain>
        <strain evidence="11">cv. AG2017</strain>
        <tissue evidence="9">Leaf</tissue>
    </source>
</reference>
<dbReference type="AlphaFoldDB" id="A0A218WEJ5"/>
<feature type="signal peptide" evidence="7">
    <location>
        <begin position="1"/>
        <end position="24"/>
    </location>
</feature>
<evidence type="ECO:0000256" key="1">
    <source>
        <dbReference type="ARBA" id="ARBA00004613"/>
    </source>
</evidence>
<dbReference type="GO" id="GO:0040008">
    <property type="term" value="P:regulation of growth"/>
    <property type="evidence" value="ECO:0007669"/>
    <property type="project" value="UniProtKB-ARBA"/>
</dbReference>
<evidence type="ECO:0000256" key="6">
    <source>
        <dbReference type="ARBA" id="ARBA00023157"/>
    </source>
</evidence>
<comment type="subcellular location">
    <subcellularLocation>
        <location evidence="1">Secreted</location>
    </subcellularLocation>
</comment>
<accession>A0A218WEJ5</accession>
<keyword evidence="11" id="KW-1185">Reference proteome</keyword>
<dbReference type="EMBL" id="PGOL01000770">
    <property type="protein sequence ID" value="PKI65108.1"/>
    <property type="molecule type" value="Genomic_DNA"/>
</dbReference>
<dbReference type="Proteomes" id="UP000233551">
    <property type="component" value="Unassembled WGS sequence"/>
</dbReference>
<keyword evidence="3" id="KW-0964">Secreted</keyword>
<dbReference type="InterPro" id="IPR008801">
    <property type="entry name" value="RALF"/>
</dbReference>
<dbReference type="GO" id="GO:0009506">
    <property type="term" value="C:plasmodesma"/>
    <property type="evidence" value="ECO:0007669"/>
    <property type="project" value="TreeGrafter"/>
</dbReference>
<keyword evidence="6" id="KW-1015">Disulfide bond</keyword>
<evidence type="ECO:0000313" key="9">
    <source>
        <dbReference type="EMBL" id="PKI65108.1"/>
    </source>
</evidence>
<dbReference type="GeneID" id="116210328"/>
<dbReference type="EMBL" id="MTKT01004486">
    <property type="protein sequence ID" value="OWM71245.1"/>
    <property type="molecule type" value="Genomic_DNA"/>
</dbReference>
<comment type="caution">
    <text evidence="8">The sequence shown here is derived from an EMBL/GenBank/DDBJ whole genome shotgun (WGS) entry which is preliminary data.</text>
</comment>
<organism evidence="8 10">
    <name type="scientific">Punica granatum</name>
    <name type="common">Pomegranate</name>
    <dbReference type="NCBI Taxonomy" id="22663"/>
    <lineage>
        <taxon>Eukaryota</taxon>
        <taxon>Viridiplantae</taxon>
        <taxon>Streptophyta</taxon>
        <taxon>Embryophyta</taxon>
        <taxon>Tracheophyta</taxon>
        <taxon>Spermatophyta</taxon>
        <taxon>Magnoliopsida</taxon>
        <taxon>eudicotyledons</taxon>
        <taxon>Gunneridae</taxon>
        <taxon>Pentapetalae</taxon>
        <taxon>rosids</taxon>
        <taxon>malvids</taxon>
        <taxon>Myrtales</taxon>
        <taxon>Lythraceae</taxon>
        <taxon>Punica</taxon>
    </lineage>
</organism>
<reference evidence="10" key="1">
    <citation type="journal article" date="2017" name="Plant J.">
        <title>The pomegranate (Punica granatum L.) genome and the genomics of punicalagin biosynthesis.</title>
        <authorList>
            <person name="Qin G."/>
            <person name="Xu C."/>
            <person name="Ming R."/>
            <person name="Tang H."/>
            <person name="Guyot R."/>
            <person name="Kramer E.M."/>
            <person name="Hu Y."/>
            <person name="Yi X."/>
            <person name="Qi Y."/>
            <person name="Xu X."/>
            <person name="Gao Z."/>
            <person name="Pan H."/>
            <person name="Jian J."/>
            <person name="Tian Y."/>
            <person name="Yue Z."/>
            <person name="Xu Y."/>
        </authorList>
    </citation>
    <scope>NUCLEOTIDE SEQUENCE [LARGE SCALE GENOMIC DNA]</scope>
    <source>
        <strain evidence="10">cv. Dabenzi</strain>
    </source>
</reference>
<name>A0A218WEJ5_PUNGR</name>
<dbReference type="GO" id="GO:0005576">
    <property type="term" value="C:extracellular region"/>
    <property type="evidence" value="ECO:0007669"/>
    <property type="project" value="UniProtKB-SubCell"/>
</dbReference>
<evidence type="ECO:0000256" key="2">
    <source>
        <dbReference type="ARBA" id="ARBA00009178"/>
    </source>
</evidence>
<dbReference type="Pfam" id="PF05498">
    <property type="entry name" value="RALF"/>
    <property type="match status" value="1"/>
</dbReference>
<dbReference type="GO" id="GO:0019722">
    <property type="term" value="P:calcium-mediated signaling"/>
    <property type="evidence" value="ECO:0007669"/>
    <property type="project" value="TreeGrafter"/>
</dbReference>
<keyword evidence="4" id="KW-0372">Hormone</keyword>
<gene>
    <name evidence="8" type="ORF">CDL15_Pgr011372</name>
    <name evidence="9" type="ORF">CRG98_014577</name>
</gene>
<protein>
    <submittedName>
        <fullName evidence="8">Uncharacterized protein</fullName>
    </submittedName>
</protein>
<keyword evidence="5 7" id="KW-0732">Signal</keyword>
<dbReference type="PANTHER" id="PTHR33136">
    <property type="entry name" value="RAPID ALKALINIZATION FACTOR-LIKE"/>
    <property type="match status" value="1"/>
</dbReference>